<keyword evidence="4" id="KW-1185">Reference proteome</keyword>
<reference evidence="3 4" key="1">
    <citation type="submission" date="2017-03" db="EMBL/GenBank/DDBJ databases">
        <title>Genomes of endolithic fungi from Antarctica.</title>
        <authorList>
            <person name="Coleine C."/>
            <person name="Masonjones S."/>
            <person name="Stajich J.E."/>
        </authorList>
    </citation>
    <scope>NUCLEOTIDE SEQUENCE [LARGE SCALE GENOMIC DNA]</scope>
    <source>
        <strain evidence="3 4">CCFEE 5184</strain>
    </source>
</reference>
<evidence type="ECO:0000256" key="1">
    <source>
        <dbReference type="SAM" id="Coils"/>
    </source>
</evidence>
<dbReference type="AlphaFoldDB" id="A0A4U0Y158"/>
<evidence type="ECO:0000313" key="3">
    <source>
        <dbReference type="EMBL" id="TKA81753.1"/>
    </source>
</evidence>
<dbReference type="Proteomes" id="UP000309340">
    <property type="component" value="Unassembled WGS sequence"/>
</dbReference>
<comment type="caution">
    <text evidence="3">The sequence shown here is derived from an EMBL/GenBank/DDBJ whole genome shotgun (WGS) entry which is preliminary data.</text>
</comment>
<feature type="compositionally biased region" description="Basic and acidic residues" evidence="2">
    <location>
        <begin position="342"/>
        <end position="366"/>
    </location>
</feature>
<gene>
    <name evidence="3" type="ORF">B0A55_01145</name>
</gene>
<organism evidence="3 4">
    <name type="scientific">Friedmanniomyces simplex</name>
    <dbReference type="NCBI Taxonomy" id="329884"/>
    <lineage>
        <taxon>Eukaryota</taxon>
        <taxon>Fungi</taxon>
        <taxon>Dikarya</taxon>
        <taxon>Ascomycota</taxon>
        <taxon>Pezizomycotina</taxon>
        <taxon>Dothideomycetes</taxon>
        <taxon>Dothideomycetidae</taxon>
        <taxon>Mycosphaerellales</taxon>
        <taxon>Teratosphaeriaceae</taxon>
        <taxon>Friedmanniomyces</taxon>
    </lineage>
</organism>
<dbReference type="OrthoDB" id="8064436at2759"/>
<sequence>MAQEQNILRLRRTDHEGEYLLVQVSASGSKPLDLKLVASENEHVYPAKIKEANVKALQASNYSGDLDEWKTILRYALLRQQPATPLPDALQGLEMVAALGGTTITITLRKNVGGIHQRLGSIKLEQNDAEAIDFFDWAGTAVAAADDLREQLDTLQASVGSQQEQVAKLNRQLDDLVKVKREHEDELLKKCAALLNAKKLKIRDQQRLLAGAKVDPKAAAAVSGFRNGAGSSRKAGDSRKGKRKAHGAGNVEPDEASEDDVAMEEGRLDDDLRHGRETPQQTEVDTTEGEDEDEDGFDAAPPASLAGGRGVGGKGKANETARQQERSGSTAKPVDDTGSPPPRRELPFAQKRANEEVEAKIPEPKAKPVAIPEDEDEETDDEL</sequence>
<feature type="compositionally biased region" description="Basic and acidic residues" evidence="2">
    <location>
        <begin position="264"/>
        <end position="277"/>
    </location>
</feature>
<dbReference type="EMBL" id="NAJQ01000046">
    <property type="protein sequence ID" value="TKA81753.1"/>
    <property type="molecule type" value="Genomic_DNA"/>
</dbReference>
<dbReference type="STRING" id="329884.A0A4U0Y158"/>
<dbReference type="PANTHER" id="PTHR42067:SF1">
    <property type="entry name" value="MITOTIC APPARATUS PROTEIN P62"/>
    <property type="match status" value="1"/>
</dbReference>
<dbReference type="PANTHER" id="PTHR42067">
    <property type="entry name" value="YALI0C15378P"/>
    <property type="match status" value="1"/>
</dbReference>
<evidence type="ECO:0000256" key="2">
    <source>
        <dbReference type="SAM" id="MobiDB-lite"/>
    </source>
</evidence>
<evidence type="ECO:0000313" key="4">
    <source>
        <dbReference type="Proteomes" id="UP000309340"/>
    </source>
</evidence>
<feature type="compositionally biased region" description="Acidic residues" evidence="2">
    <location>
        <begin position="372"/>
        <end position="383"/>
    </location>
</feature>
<feature type="compositionally biased region" description="Acidic residues" evidence="2">
    <location>
        <begin position="285"/>
        <end position="297"/>
    </location>
</feature>
<proteinExistence type="predicted"/>
<dbReference type="InterPro" id="IPR014751">
    <property type="entry name" value="XRCC4-like_C"/>
</dbReference>
<dbReference type="SUPFAM" id="SSF58022">
    <property type="entry name" value="XRCC4, C-terminal oligomerization domain"/>
    <property type="match status" value="1"/>
</dbReference>
<name>A0A4U0Y158_9PEZI</name>
<feature type="compositionally biased region" description="Basic and acidic residues" evidence="2">
    <location>
        <begin position="316"/>
        <end position="325"/>
    </location>
</feature>
<dbReference type="Gene3D" id="1.20.5.370">
    <property type="match status" value="1"/>
</dbReference>
<feature type="coiled-coil region" evidence="1">
    <location>
        <begin position="145"/>
        <end position="186"/>
    </location>
</feature>
<feature type="compositionally biased region" description="Acidic residues" evidence="2">
    <location>
        <begin position="252"/>
        <end position="263"/>
    </location>
</feature>
<keyword evidence="1" id="KW-0175">Coiled coil</keyword>
<feature type="region of interest" description="Disordered" evidence="2">
    <location>
        <begin position="219"/>
        <end position="383"/>
    </location>
</feature>
<accession>A0A4U0Y158</accession>
<protein>
    <submittedName>
        <fullName evidence="3">Uncharacterized protein</fullName>
    </submittedName>
</protein>